<evidence type="ECO:0000259" key="9">
    <source>
        <dbReference type="Pfam" id="PF25917"/>
    </source>
</evidence>
<dbReference type="Gene3D" id="2.40.420.20">
    <property type="match status" value="1"/>
</dbReference>
<evidence type="ECO:0000259" key="11">
    <source>
        <dbReference type="Pfam" id="PF25967"/>
    </source>
</evidence>
<gene>
    <name evidence="12" type="ORF">LEN_2623</name>
</gene>
<dbReference type="PANTHER" id="PTHR30469">
    <property type="entry name" value="MULTIDRUG RESISTANCE PROTEIN MDTA"/>
    <property type="match status" value="1"/>
</dbReference>
<evidence type="ECO:0000259" key="10">
    <source>
        <dbReference type="Pfam" id="PF25944"/>
    </source>
</evidence>
<dbReference type="GO" id="GO:1990281">
    <property type="term" value="C:efflux pump complex"/>
    <property type="evidence" value="ECO:0007669"/>
    <property type="project" value="TreeGrafter"/>
</dbReference>
<feature type="region of interest" description="Disordered" evidence="7">
    <location>
        <begin position="374"/>
        <end position="424"/>
    </location>
</feature>
<comment type="subcellular location">
    <subcellularLocation>
        <location evidence="1">Cell inner membrane</location>
    </subcellularLocation>
</comment>
<dbReference type="SUPFAM" id="SSF111369">
    <property type="entry name" value="HlyD-like secretion proteins"/>
    <property type="match status" value="1"/>
</dbReference>
<evidence type="ECO:0000256" key="4">
    <source>
        <dbReference type="ARBA" id="ARBA00022475"/>
    </source>
</evidence>
<feature type="compositionally biased region" description="Low complexity" evidence="7">
    <location>
        <begin position="381"/>
        <end position="424"/>
    </location>
</feature>
<evidence type="ECO:0000313" key="13">
    <source>
        <dbReference type="Proteomes" id="UP000218824"/>
    </source>
</evidence>
<dbReference type="Gene3D" id="2.40.50.100">
    <property type="match status" value="1"/>
</dbReference>
<dbReference type="Pfam" id="PF25967">
    <property type="entry name" value="RND-MFP_C"/>
    <property type="match status" value="1"/>
</dbReference>
<dbReference type="InterPro" id="IPR058627">
    <property type="entry name" value="MdtA-like_C"/>
</dbReference>
<dbReference type="PANTHER" id="PTHR30469:SF36">
    <property type="entry name" value="BLL3903 PROTEIN"/>
    <property type="match status" value="1"/>
</dbReference>
<dbReference type="EMBL" id="AP014940">
    <property type="protein sequence ID" value="BAV98110.1"/>
    <property type="molecule type" value="Genomic_DNA"/>
</dbReference>
<dbReference type="Gene3D" id="1.10.287.470">
    <property type="entry name" value="Helix hairpin bin"/>
    <property type="match status" value="1"/>
</dbReference>
<evidence type="ECO:0000259" key="8">
    <source>
        <dbReference type="Pfam" id="PF25876"/>
    </source>
</evidence>
<evidence type="ECO:0000256" key="2">
    <source>
        <dbReference type="ARBA" id="ARBA00009477"/>
    </source>
</evidence>
<dbReference type="InterPro" id="IPR058624">
    <property type="entry name" value="MdtA-like_HH"/>
</dbReference>
<evidence type="ECO:0000256" key="6">
    <source>
        <dbReference type="ARBA" id="ARBA00023136"/>
    </source>
</evidence>
<dbReference type="NCBIfam" id="TIGR01730">
    <property type="entry name" value="RND_mfp"/>
    <property type="match status" value="1"/>
</dbReference>
<dbReference type="Pfam" id="PF25917">
    <property type="entry name" value="BSH_RND"/>
    <property type="match status" value="1"/>
</dbReference>
<dbReference type="InterPro" id="IPR006143">
    <property type="entry name" value="RND_pump_MFP"/>
</dbReference>
<evidence type="ECO:0000256" key="5">
    <source>
        <dbReference type="ARBA" id="ARBA00022519"/>
    </source>
</evidence>
<dbReference type="GO" id="GO:0015562">
    <property type="term" value="F:efflux transmembrane transporter activity"/>
    <property type="evidence" value="ECO:0007669"/>
    <property type="project" value="TreeGrafter"/>
</dbReference>
<dbReference type="AlphaFoldDB" id="A0AAU9ALP2"/>
<dbReference type="Gene3D" id="2.40.30.170">
    <property type="match status" value="1"/>
</dbReference>
<dbReference type="Proteomes" id="UP000218824">
    <property type="component" value="Chromosome"/>
</dbReference>
<dbReference type="InterPro" id="IPR058626">
    <property type="entry name" value="MdtA-like_b-barrel"/>
</dbReference>
<dbReference type="GeneID" id="83064469"/>
<proteinExistence type="inferred from homology"/>
<reference evidence="12 13" key="1">
    <citation type="journal article" date="2017" name="DNA Res.">
        <title>Complete genome sequence and expression profile of the commercial lytic enzyme producer Lysobacter enzymogenes M497-1.</title>
        <authorList>
            <person name="Takami H."/>
            <person name="Toyoda A."/>
            <person name="Uchiyama I."/>
            <person name="Itoh T."/>
            <person name="Takaki Y."/>
            <person name="Arai W."/>
            <person name="Nishi S."/>
            <person name="Kawai M."/>
            <person name="Shinya K."/>
            <person name="Ikeda H."/>
        </authorList>
    </citation>
    <scope>NUCLEOTIDE SEQUENCE [LARGE SCALE GENOMIC DNA]</scope>
    <source>
        <strain evidence="12 13">M497-1</strain>
    </source>
</reference>
<keyword evidence="3" id="KW-0813">Transport</keyword>
<dbReference type="InterPro" id="IPR058625">
    <property type="entry name" value="MdtA-like_BSH"/>
</dbReference>
<dbReference type="RefSeq" id="WP_096378643.1">
    <property type="nucleotide sequence ID" value="NZ_AP014940.1"/>
</dbReference>
<evidence type="ECO:0000313" key="12">
    <source>
        <dbReference type="EMBL" id="BAV98110.1"/>
    </source>
</evidence>
<dbReference type="GO" id="GO:0005886">
    <property type="term" value="C:plasma membrane"/>
    <property type="evidence" value="ECO:0007669"/>
    <property type="project" value="UniProtKB-SubCell"/>
</dbReference>
<feature type="domain" description="Multidrug resistance protein MdtA-like barrel-sandwich hybrid" evidence="9">
    <location>
        <begin position="69"/>
        <end position="209"/>
    </location>
</feature>
<keyword evidence="4" id="KW-1003">Cell membrane</keyword>
<dbReference type="FunFam" id="2.40.420.20:FF:000001">
    <property type="entry name" value="Efflux RND transporter periplasmic adaptor subunit"/>
    <property type="match status" value="1"/>
</dbReference>
<feature type="domain" description="Multidrug resistance protein MdtA-like alpha-helical hairpin" evidence="8">
    <location>
        <begin position="110"/>
        <end position="179"/>
    </location>
</feature>
<evidence type="ECO:0000256" key="1">
    <source>
        <dbReference type="ARBA" id="ARBA00004533"/>
    </source>
</evidence>
<accession>A0AAU9ALP2</accession>
<protein>
    <submittedName>
        <fullName evidence="12">Multidrug efflux transporter MdtA</fullName>
    </submittedName>
</protein>
<feature type="domain" description="Multidrug resistance protein MdtA-like C-terminal permuted SH3" evidence="11">
    <location>
        <begin position="303"/>
        <end position="360"/>
    </location>
</feature>
<evidence type="ECO:0000256" key="3">
    <source>
        <dbReference type="ARBA" id="ARBA00022448"/>
    </source>
</evidence>
<evidence type="ECO:0000256" key="7">
    <source>
        <dbReference type="SAM" id="MobiDB-lite"/>
    </source>
</evidence>
<comment type="similarity">
    <text evidence="2">Belongs to the membrane fusion protein (MFP) (TC 8.A.1) family.</text>
</comment>
<keyword evidence="6" id="KW-0472">Membrane</keyword>
<dbReference type="KEGG" id="lem:LEN_2623"/>
<sequence length="424" mass="44372">MRSWVKVVVWVLAALVVLALAAAIFGRGKGRKDGEADGADAPVPVTVVAAGSQAVPVFVSALGTVNALNKVTVAPQIGGELLSIDFREGQEVKQGDLLARIDPRTAQASYDQAAASKRQNQAQLATARSNYQRSNAPEYRQYVSKTDLDTQRNQVAQLESAVAANDAAMRSAQVQLQYTRVTAPISGIAGLRSVDVGNVLNAGTALVTLTQVHPIHVLFNLPERQLQGVREAQRAGPVMVGALDRNDAHPLTADGKLDVVDNQISADSGTFRARAVFDNTDNALWPGQFVNVRLRLRTIESGVVVPVQAVMRGTDNEYVYVVQADSTVAIRPVKTGVEADDNRILIASGLKAGERVVTEGQFRLKPGSKVTALAPEQAGRPAPAATKPGAAKPAATKPAADAKSAAAAPAAQTAAATPAPAAAR</sequence>
<keyword evidence="5" id="KW-0997">Cell inner membrane</keyword>
<dbReference type="Pfam" id="PF25876">
    <property type="entry name" value="HH_MFP_RND"/>
    <property type="match status" value="1"/>
</dbReference>
<feature type="domain" description="Multidrug resistance protein MdtA-like beta-barrel" evidence="10">
    <location>
        <begin position="214"/>
        <end position="296"/>
    </location>
</feature>
<dbReference type="Pfam" id="PF25944">
    <property type="entry name" value="Beta-barrel_RND"/>
    <property type="match status" value="1"/>
</dbReference>
<name>A0AAU9ALP2_LYSEN</name>
<organism evidence="12 13">
    <name type="scientific">Lysobacter enzymogenes</name>
    <dbReference type="NCBI Taxonomy" id="69"/>
    <lineage>
        <taxon>Bacteria</taxon>
        <taxon>Pseudomonadati</taxon>
        <taxon>Pseudomonadota</taxon>
        <taxon>Gammaproteobacteria</taxon>
        <taxon>Lysobacterales</taxon>
        <taxon>Lysobacteraceae</taxon>
        <taxon>Lysobacter</taxon>
    </lineage>
</organism>